<feature type="active site" description="Proton donor/acceptor" evidence="10">
    <location>
        <position position="286"/>
    </location>
</feature>
<keyword evidence="2 8" id="KW-0645">Protease</keyword>
<protein>
    <recommendedName>
        <fullName evidence="8">Metal-dependent carboxypeptidase</fullName>
        <ecNumber evidence="8">3.4.17.19</ecNumber>
    </recommendedName>
</protein>
<dbReference type="KEGG" id="pho:PH0465"/>
<dbReference type="EMBL" id="BA000001">
    <property type="protein sequence ID" value="BAA29552.1"/>
    <property type="molecule type" value="Genomic_DNA"/>
</dbReference>
<evidence type="ECO:0000256" key="6">
    <source>
        <dbReference type="ARBA" id="ARBA00052755"/>
    </source>
</evidence>
<dbReference type="GO" id="GO:0006508">
    <property type="term" value="P:proteolysis"/>
    <property type="evidence" value="ECO:0007669"/>
    <property type="project" value="UniProtKB-UniRule"/>
</dbReference>
<dbReference type="PROSITE" id="PS52034">
    <property type="entry name" value="PEPTIDASE_M32"/>
    <property type="match status" value="1"/>
</dbReference>
<gene>
    <name evidence="11" type="ordered locus">PH0465</name>
</gene>
<evidence type="ECO:0000256" key="7">
    <source>
        <dbReference type="ARBA" id="ARBA00061580"/>
    </source>
</evidence>
<feature type="binding site" evidence="9">
    <location>
        <position position="285"/>
    </location>
    <ligand>
        <name>Zn(2+)</name>
        <dbReference type="ChEBI" id="CHEBI:29105"/>
        <note>catalytic</note>
    </ligand>
</feature>
<comment type="cofactor">
    <cofactor evidence="9">
        <name>Zn(2+)</name>
        <dbReference type="ChEBI" id="CHEBI:29105"/>
    </cofactor>
    <text evidence="9">Binds 1 zinc ion per subunit.</text>
</comment>
<dbReference type="PANTHER" id="PTHR34217:SF1">
    <property type="entry name" value="CARBOXYPEPTIDASE 1"/>
    <property type="match status" value="1"/>
</dbReference>
<keyword evidence="9" id="KW-0862">Zinc</keyword>
<accession>O58210</accession>
<keyword evidence="12" id="KW-1185">Reference proteome</keyword>
<dbReference type="GO" id="GO:0046914">
    <property type="term" value="F:transition metal ion binding"/>
    <property type="evidence" value="ECO:0007669"/>
    <property type="project" value="UniProtKB-ARBA"/>
</dbReference>
<sequence>METVLRRLHLEKSGETMEEVFRNDTIKEILQKYRRIWALGHAQSVLGWDLEVNMPKEGILERSVAQGELSVLSQELLLKPEFVELVEKAKGIEDLNEYERGVVRVLDRQIRIMKSFPPEFLKEVSETTSKATKAWEEAKAKDDFSKFEPWLDKIISLAKRAAEYLGYEEEPYDALLDLYEEGLRTRDVVKMFDVLEKELRPLLEKILEEDKVPREHPLEKEKYEREWMEKVNLWVLEKFGYPLGTRARLDVSAHPFTTEFGIRDVRITTRYEGFDFRRALLSTIHEFGHALYELQQDERFMFTPIAGGVSLGIHESQSRFWENIIGRSKEFVEFIYPVLKENLPFMEKYTQEDVYLYFNMVRPDFIRTEADVVTYNFHVLLRFKLERMMVSEDVKAKDLPEMWNDEMERLLGIRPKTYREGILQDIHWAHGSIGYFPTYSIGTILSAQLYYHIKKDIPDFEEKVAKGEFEPIKSWLREKIHRWGSIYPPKELLKKAIGEDVNAEYFVRWIKERYL</sequence>
<comment type="function">
    <text evidence="8">Broad specificity carboxypetidase that releases amino acids sequentially from the C-terminus, including neutral, aromatic, polar and basic residues.</text>
</comment>
<dbReference type="EnsemblBacteria" id="BAA29552">
    <property type="protein sequence ID" value="BAA29552"/>
    <property type="gene ID" value="BAA29552"/>
</dbReference>
<keyword evidence="1 8" id="KW-0121">Carboxypeptidase</keyword>
<dbReference type="PIRSF" id="PIRSF006615">
    <property type="entry name" value="Zn_crbxpep_Taq"/>
    <property type="match status" value="1"/>
</dbReference>
<evidence type="ECO:0000256" key="4">
    <source>
        <dbReference type="ARBA" id="ARBA00022801"/>
    </source>
</evidence>
<dbReference type="PANTHER" id="PTHR34217">
    <property type="entry name" value="METAL-DEPENDENT CARBOXYPEPTIDASE"/>
    <property type="match status" value="1"/>
</dbReference>
<evidence type="ECO:0000256" key="5">
    <source>
        <dbReference type="ARBA" id="ARBA00023049"/>
    </source>
</evidence>
<evidence type="ECO:0000256" key="1">
    <source>
        <dbReference type="ARBA" id="ARBA00022645"/>
    </source>
</evidence>
<evidence type="ECO:0000256" key="10">
    <source>
        <dbReference type="PIRSR" id="PIRSR006615-2"/>
    </source>
</evidence>
<evidence type="ECO:0000256" key="3">
    <source>
        <dbReference type="ARBA" id="ARBA00022723"/>
    </source>
</evidence>
<comment type="similarity">
    <text evidence="7 8">Belongs to the peptidase M32 family.</text>
</comment>
<dbReference type="SUPFAM" id="SSF55486">
    <property type="entry name" value="Metalloproteases ('zincins'), catalytic domain"/>
    <property type="match status" value="1"/>
</dbReference>
<comment type="catalytic activity">
    <reaction evidence="6 8">
        <text>Release of a C-terminal amino acid with broad specificity, except for -Pro.</text>
        <dbReference type="EC" id="3.4.17.19"/>
    </reaction>
</comment>
<dbReference type="GO" id="GO:0004181">
    <property type="term" value="F:metallocarboxypeptidase activity"/>
    <property type="evidence" value="ECO:0007669"/>
    <property type="project" value="UniProtKB-UniRule"/>
</dbReference>
<dbReference type="Pfam" id="PF02074">
    <property type="entry name" value="Peptidase_M32"/>
    <property type="match status" value="1"/>
</dbReference>
<proteinExistence type="inferred from homology"/>
<evidence type="ECO:0000313" key="12">
    <source>
        <dbReference type="Proteomes" id="UP000000752"/>
    </source>
</evidence>
<dbReference type="MEROPS" id="M32.002"/>
<dbReference type="Gene3D" id="1.10.1370.30">
    <property type="match status" value="1"/>
</dbReference>
<feature type="binding site" evidence="9">
    <location>
        <position position="315"/>
    </location>
    <ligand>
        <name>Zn(2+)</name>
        <dbReference type="ChEBI" id="CHEBI:29105"/>
        <note>catalytic</note>
    </ligand>
</feature>
<dbReference type="AlphaFoldDB" id="O58210"/>
<dbReference type="FunFam" id="1.10.1370.30:FF:000003">
    <property type="entry name" value="Thermostable carboxypeptidase 1"/>
    <property type="match status" value="1"/>
</dbReference>
<reference evidence="11 12" key="1">
    <citation type="journal article" date="1998" name="DNA Res.">
        <title>Complete sequence and gene organization of the genome of a hyper-thermophilic archaebacterium, Pyrococcus horikoshii OT3.</title>
        <authorList>
            <person name="Kawarabayasi Y."/>
            <person name="Sawada M."/>
            <person name="Horikawa H."/>
            <person name="Haikawa Y."/>
            <person name="Hino Y."/>
            <person name="Yamamoto S."/>
            <person name="Sekine M."/>
            <person name="Baba S."/>
            <person name="Kosugi H."/>
            <person name="Hosoyama A."/>
            <person name="Nagai Y."/>
            <person name="Sakai M."/>
            <person name="Ogura K."/>
            <person name="Otuka R."/>
            <person name="Nakazawa H."/>
            <person name="Takamiya M."/>
            <person name="Ohfuku Y."/>
            <person name="Funahashi T."/>
            <person name="Tanaka T."/>
            <person name="Kudoh Y."/>
            <person name="Yamazaki J."/>
            <person name="Kushida N."/>
            <person name="Oguchi A."/>
            <person name="Aoki K."/>
            <person name="Nakamura Y."/>
            <person name="Robb T.F."/>
            <person name="Horikoshi K."/>
            <person name="Masuchi Y."/>
            <person name="Shizuya H."/>
            <person name="Kikuchi H."/>
        </authorList>
    </citation>
    <scope>NUCLEOTIDE SEQUENCE [LARGE SCALE GENOMIC DNA]</scope>
    <source>
        <strain evidence="12">ATCC 700860 / DSM 12428 / JCM 9974 / NBRC 100139 / OT-3</strain>
    </source>
</reference>
<feature type="binding site" evidence="9">
    <location>
        <position position="289"/>
    </location>
    <ligand>
        <name>Zn(2+)</name>
        <dbReference type="ChEBI" id="CHEBI:29105"/>
        <note>catalytic</note>
    </ligand>
</feature>
<dbReference type="PRINTS" id="PR00998">
    <property type="entry name" value="CRBOXYPTASET"/>
</dbReference>
<dbReference type="EC" id="3.4.17.19" evidence="8"/>
<name>O58210_PYRHO</name>
<dbReference type="PIR" id="C71158">
    <property type="entry name" value="C71158"/>
</dbReference>
<dbReference type="CDD" id="cd06460">
    <property type="entry name" value="M32_Taq"/>
    <property type="match status" value="1"/>
</dbReference>
<keyword evidence="3 8" id="KW-0479">Metal-binding</keyword>
<dbReference type="InterPro" id="IPR001333">
    <property type="entry name" value="Peptidase_M32_Taq"/>
</dbReference>
<keyword evidence="5 8" id="KW-0482">Metalloprotease</keyword>
<evidence type="ECO:0000256" key="9">
    <source>
        <dbReference type="PIRSR" id="PIRSR006615-1"/>
    </source>
</evidence>
<evidence type="ECO:0000256" key="8">
    <source>
        <dbReference type="PIRNR" id="PIRNR006615"/>
    </source>
</evidence>
<dbReference type="Proteomes" id="UP000000752">
    <property type="component" value="Chromosome"/>
</dbReference>
<organism evidence="11 12">
    <name type="scientific">Pyrococcus horikoshii (strain ATCC 700860 / DSM 12428 / JCM 9974 / NBRC 100139 / OT-3)</name>
    <dbReference type="NCBI Taxonomy" id="70601"/>
    <lineage>
        <taxon>Archaea</taxon>
        <taxon>Methanobacteriati</taxon>
        <taxon>Methanobacteriota</taxon>
        <taxon>Thermococci</taxon>
        <taxon>Thermococcales</taxon>
        <taxon>Thermococcaceae</taxon>
        <taxon>Pyrococcus</taxon>
    </lineage>
</organism>
<keyword evidence="4 8" id="KW-0378">Hydrolase</keyword>
<evidence type="ECO:0000313" key="11">
    <source>
        <dbReference type="EMBL" id="BAA29552.1"/>
    </source>
</evidence>
<dbReference type="eggNOG" id="arCOG04247">
    <property type="taxonomic scope" value="Archaea"/>
</dbReference>
<evidence type="ECO:0000256" key="2">
    <source>
        <dbReference type="ARBA" id="ARBA00022670"/>
    </source>
</evidence>